<dbReference type="Proteomes" id="UP000494163">
    <property type="component" value="Chromosome 3R"/>
</dbReference>
<comment type="similarity">
    <text evidence="10">Belongs to the insect chemoreceptor superfamily. Heteromeric odorant receptor channel (TC 1.A.69) family.</text>
</comment>
<comment type="caution">
    <text evidence="10">Lacks conserved residue(s) required for the propagation of feature annotation.</text>
</comment>
<evidence type="ECO:0000256" key="1">
    <source>
        <dbReference type="ARBA" id="ARBA00004651"/>
    </source>
</evidence>
<dbReference type="AlphaFoldDB" id="A0A0M4EK02"/>
<comment type="subcellular location">
    <subcellularLocation>
        <location evidence="1 10">Cell membrane</location>
        <topology evidence="1 10">Multi-pass membrane protein</topology>
    </subcellularLocation>
</comment>
<dbReference type="PANTHER" id="PTHR21137:SF42">
    <property type="entry name" value="ODORANT RECEPTOR 83A"/>
    <property type="match status" value="1"/>
</dbReference>
<keyword evidence="2" id="KW-1003">Cell membrane</keyword>
<feature type="transmembrane region" description="Helical" evidence="10">
    <location>
        <begin position="157"/>
        <end position="176"/>
    </location>
</feature>
<feature type="transmembrane region" description="Helical" evidence="10">
    <location>
        <begin position="53"/>
        <end position="76"/>
    </location>
</feature>
<keyword evidence="4 10" id="KW-0812">Transmembrane</keyword>
<dbReference type="GO" id="GO:0007165">
    <property type="term" value="P:signal transduction"/>
    <property type="evidence" value="ECO:0007669"/>
    <property type="project" value="UniProtKB-KW"/>
</dbReference>
<keyword evidence="3 10" id="KW-0716">Sensory transduction</keyword>
<evidence type="ECO:0000256" key="9">
    <source>
        <dbReference type="ARBA" id="ARBA00023224"/>
    </source>
</evidence>
<dbReference type="EMBL" id="CP012526">
    <property type="protein sequence ID" value="ALC45365.1"/>
    <property type="molecule type" value="Genomic_DNA"/>
</dbReference>
<organism evidence="11 12">
    <name type="scientific">Drosophila busckii</name>
    <name type="common">Fruit fly</name>
    <dbReference type="NCBI Taxonomy" id="30019"/>
    <lineage>
        <taxon>Eukaryota</taxon>
        <taxon>Metazoa</taxon>
        <taxon>Ecdysozoa</taxon>
        <taxon>Arthropoda</taxon>
        <taxon>Hexapoda</taxon>
        <taxon>Insecta</taxon>
        <taxon>Pterygota</taxon>
        <taxon>Neoptera</taxon>
        <taxon>Endopterygota</taxon>
        <taxon>Diptera</taxon>
        <taxon>Brachycera</taxon>
        <taxon>Muscomorpha</taxon>
        <taxon>Ephydroidea</taxon>
        <taxon>Drosophilidae</taxon>
        <taxon>Drosophila</taxon>
    </lineage>
</organism>
<name>A0A0M4EK02_DROBS</name>
<dbReference type="GO" id="GO:0004984">
    <property type="term" value="F:olfactory receptor activity"/>
    <property type="evidence" value="ECO:0007669"/>
    <property type="project" value="InterPro"/>
</dbReference>
<protein>
    <recommendedName>
        <fullName evidence="10">Odorant receptor</fullName>
    </recommendedName>
</protein>
<gene>
    <name evidence="11" type="ORF">Dbus_chr3Rg115</name>
</gene>
<evidence type="ECO:0000256" key="10">
    <source>
        <dbReference type="RuleBase" id="RU351113"/>
    </source>
</evidence>
<evidence type="ECO:0000256" key="3">
    <source>
        <dbReference type="ARBA" id="ARBA00022606"/>
    </source>
</evidence>
<keyword evidence="8 10" id="KW-0675">Receptor</keyword>
<dbReference type="InterPro" id="IPR004117">
    <property type="entry name" value="7tm6_olfct_rcpt"/>
</dbReference>
<evidence type="ECO:0000256" key="2">
    <source>
        <dbReference type="ARBA" id="ARBA00022475"/>
    </source>
</evidence>
<dbReference type="GO" id="GO:0005549">
    <property type="term" value="F:odorant binding"/>
    <property type="evidence" value="ECO:0007669"/>
    <property type="project" value="InterPro"/>
</dbReference>
<keyword evidence="7 10" id="KW-0472">Membrane</keyword>
<evidence type="ECO:0000256" key="5">
    <source>
        <dbReference type="ARBA" id="ARBA00022725"/>
    </source>
</evidence>
<sequence length="455" mass="51304">MKNTELVIKSYGAAEEDPAREKNLFKTLLLLAQLTGLNPQPRLPAGLPSWLRVLLQSLACLHSLLVIVTALQFGVLFCKTTLAILPSGELQDITDALTIMVIYSFATYASAYWCVRAKRLQRHFDYINAEYRHHSLAGVCFVNSAYASQWTRSFSTIWFICCMVGVLYWGLTPLLLGAHTLPLFCWYPFDAMAAIAYPWVYATQLFGQVIVGSSFAFGGNLYVTLCLLLLAQFDVLYCSLKNLDAHARLRSGATLQTLRTLQRQLLLSDASCELNQYAMLQEHATELQLLRRQQAQLPSTQLSDAARAALVDCVRHHRFILSCAEELEALFSPYCLVKSMQITMQLCLLVFVGVSGSREVSRIINQLQYLCLTLCELFMFTYCGELLRRHSLRAGEALWRGAWWQHAPHLRQDMLIFLLNSRRPVQVTAGKFYAMDVGRLRGVSGAKFPFHSSSG</sequence>
<dbReference type="PANTHER" id="PTHR21137">
    <property type="entry name" value="ODORANT RECEPTOR"/>
    <property type="match status" value="1"/>
</dbReference>
<keyword evidence="5 10" id="KW-0552">Olfaction</keyword>
<evidence type="ECO:0000256" key="4">
    <source>
        <dbReference type="ARBA" id="ARBA00022692"/>
    </source>
</evidence>
<evidence type="ECO:0000313" key="11">
    <source>
        <dbReference type="EMBL" id="ALC45365.1"/>
    </source>
</evidence>
<feature type="transmembrane region" description="Helical" evidence="10">
    <location>
        <begin position="96"/>
        <end position="115"/>
    </location>
</feature>
<evidence type="ECO:0000313" key="12">
    <source>
        <dbReference type="Proteomes" id="UP000494163"/>
    </source>
</evidence>
<evidence type="ECO:0000256" key="8">
    <source>
        <dbReference type="ARBA" id="ARBA00023170"/>
    </source>
</evidence>
<dbReference type="OrthoDB" id="8185860at2759"/>
<dbReference type="OMA" id="MFTYCGE"/>
<dbReference type="GO" id="GO:0005886">
    <property type="term" value="C:plasma membrane"/>
    <property type="evidence" value="ECO:0007669"/>
    <property type="project" value="UniProtKB-SubCell"/>
</dbReference>
<reference evidence="11 12" key="1">
    <citation type="submission" date="2015-08" db="EMBL/GenBank/DDBJ databases">
        <title>Ancestral chromatin configuration constrains chromatin evolution on differentiating sex chromosomes in Drosophila.</title>
        <authorList>
            <person name="Zhou Q."/>
            <person name="Bachtrog D."/>
        </authorList>
    </citation>
    <scope>NUCLEOTIDE SEQUENCE [LARGE SCALE GENOMIC DNA]</scope>
    <source>
        <tissue evidence="11">Whole larvae</tissue>
    </source>
</reference>
<keyword evidence="9 10" id="KW-0807">Transducer</keyword>
<accession>A0A0M4EK02</accession>
<evidence type="ECO:0000256" key="7">
    <source>
        <dbReference type="ARBA" id="ARBA00023136"/>
    </source>
</evidence>
<evidence type="ECO:0000256" key="6">
    <source>
        <dbReference type="ARBA" id="ARBA00022989"/>
    </source>
</evidence>
<dbReference type="STRING" id="30019.A0A0M4EK02"/>
<keyword evidence="6 10" id="KW-1133">Transmembrane helix</keyword>
<proteinExistence type="inferred from homology"/>
<keyword evidence="12" id="KW-1185">Reference proteome</keyword>
<dbReference type="Pfam" id="PF02949">
    <property type="entry name" value="7tm_6"/>
    <property type="match status" value="1"/>
</dbReference>
<feature type="transmembrane region" description="Helical" evidence="10">
    <location>
        <begin position="183"/>
        <end position="201"/>
    </location>
</feature>